<name>A0A5C2S6M5_9APHY</name>
<evidence type="ECO:0000259" key="4">
    <source>
        <dbReference type="Pfam" id="PF00135"/>
    </source>
</evidence>
<evidence type="ECO:0000256" key="3">
    <source>
        <dbReference type="RuleBase" id="RU361235"/>
    </source>
</evidence>
<dbReference type="AlphaFoldDB" id="A0A5C2S6M5"/>
<gene>
    <name evidence="5" type="ORF">L227DRAFT_654503</name>
</gene>
<dbReference type="InterPro" id="IPR050309">
    <property type="entry name" value="Type-B_Carboxylest/Lipase"/>
</dbReference>
<reference evidence="5" key="1">
    <citation type="journal article" date="2018" name="Genome Biol. Evol.">
        <title>Genomics and development of Lentinus tigrinus, a white-rot wood-decaying mushroom with dimorphic fruiting bodies.</title>
        <authorList>
            <person name="Wu B."/>
            <person name="Xu Z."/>
            <person name="Knudson A."/>
            <person name="Carlson A."/>
            <person name="Chen N."/>
            <person name="Kovaka S."/>
            <person name="LaButti K."/>
            <person name="Lipzen A."/>
            <person name="Pennachio C."/>
            <person name="Riley R."/>
            <person name="Schakwitz W."/>
            <person name="Umezawa K."/>
            <person name="Ohm R.A."/>
            <person name="Grigoriev I.V."/>
            <person name="Nagy L.G."/>
            <person name="Gibbons J."/>
            <person name="Hibbett D."/>
        </authorList>
    </citation>
    <scope>NUCLEOTIDE SEQUENCE [LARGE SCALE GENOMIC DNA]</scope>
    <source>
        <strain evidence="5">ALCF2SS1-6</strain>
    </source>
</reference>
<accession>A0A5C2S6M5</accession>
<dbReference type="Gene3D" id="3.40.50.1820">
    <property type="entry name" value="alpha/beta hydrolase"/>
    <property type="match status" value="1"/>
</dbReference>
<dbReference type="InterPro" id="IPR002018">
    <property type="entry name" value="CarbesteraseB"/>
</dbReference>
<evidence type="ECO:0000313" key="6">
    <source>
        <dbReference type="Proteomes" id="UP000313359"/>
    </source>
</evidence>
<dbReference type="EC" id="3.1.1.-" evidence="3"/>
<sequence length="501" mass="54655">MSITGNDRVNDLRLRLPEPIERYTGILDATTFGNQCIQEEWQLPQGLPDEVSELVRPILARISQSVPNVTESEDCLNINVVRPTNVSKDAKLPVLVWIYGGGFTYGSNAVPEYNGVGVVKRSIELNEPIIWVAMNYRLNVFGFLGGEQVKKAGVGNLGLQDQRVALRWVNKYIASFGGDPTKVTIWGESAGSNSVLMHMATNGGNTEGLFRAAIMSSGSAPPTDDISDIQDIYDTLVDEVDCLNATDSLACLRGVSVESLSAAAIKIQNEFGMKALYSFIPRADGVFLTRPAGQLVLEGQVAHVPYIIGDVKDKGTLFSIGALNISTDDEFADYVSQQWFPELTVSNLQALLSLYSSDPAAGSPFDTGDANALTPQYKRIAAVLGDWRFHAPRRLLLDATSRRRDAYSFLYARGGLPALGVVHTSDLSNALGPGDMTDYFVRFVNHLDPNGHTGVQWPLYNATSRITLQFNDGSTPLDIAVDSQRLEGTEELTKLSLRFPL</sequence>
<comment type="similarity">
    <text evidence="1 3">Belongs to the type-B carboxylesterase/lipase family.</text>
</comment>
<evidence type="ECO:0000256" key="2">
    <source>
        <dbReference type="ARBA" id="ARBA00022801"/>
    </source>
</evidence>
<dbReference type="PANTHER" id="PTHR11559">
    <property type="entry name" value="CARBOXYLESTERASE"/>
    <property type="match status" value="1"/>
</dbReference>
<dbReference type="OrthoDB" id="408631at2759"/>
<keyword evidence="2 3" id="KW-0378">Hydrolase</keyword>
<organism evidence="5 6">
    <name type="scientific">Lentinus tigrinus ALCF2SS1-6</name>
    <dbReference type="NCBI Taxonomy" id="1328759"/>
    <lineage>
        <taxon>Eukaryota</taxon>
        <taxon>Fungi</taxon>
        <taxon>Dikarya</taxon>
        <taxon>Basidiomycota</taxon>
        <taxon>Agaricomycotina</taxon>
        <taxon>Agaricomycetes</taxon>
        <taxon>Polyporales</taxon>
        <taxon>Polyporaceae</taxon>
        <taxon>Lentinus</taxon>
    </lineage>
</organism>
<feature type="domain" description="Carboxylesterase type B" evidence="4">
    <location>
        <begin position="9"/>
        <end position="475"/>
    </location>
</feature>
<dbReference type="SUPFAM" id="SSF53474">
    <property type="entry name" value="alpha/beta-Hydrolases"/>
    <property type="match status" value="1"/>
</dbReference>
<dbReference type="Pfam" id="PF00135">
    <property type="entry name" value="COesterase"/>
    <property type="match status" value="1"/>
</dbReference>
<dbReference type="InterPro" id="IPR029058">
    <property type="entry name" value="AB_hydrolase_fold"/>
</dbReference>
<protein>
    <recommendedName>
        <fullName evidence="3">Carboxylic ester hydrolase</fullName>
        <ecNumber evidence="3">3.1.1.-</ecNumber>
    </recommendedName>
</protein>
<evidence type="ECO:0000313" key="5">
    <source>
        <dbReference type="EMBL" id="RPD58749.1"/>
    </source>
</evidence>
<evidence type="ECO:0000256" key="1">
    <source>
        <dbReference type="ARBA" id="ARBA00005964"/>
    </source>
</evidence>
<keyword evidence="6" id="KW-1185">Reference proteome</keyword>
<dbReference type="GO" id="GO:0016787">
    <property type="term" value="F:hydrolase activity"/>
    <property type="evidence" value="ECO:0007669"/>
    <property type="project" value="UniProtKB-KW"/>
</dbReference>
<dbReference type="InterPro" id="IPR019826">
    <property type="entry name" value="Carboxylesterase_B_AS"/>
</dbReference>
<dbReference type="STRING" id="1328759.A0A5C2S6M5"/>
<dbReference type="Proteomes" id="UP000313359">
    <property type="component" value="Unassembled WGS sequence"/>
</dbReference>
<dbReference type="EMBL" id="ML122273">
    <property type="protein sequence ID" value="RPD58749.1"/>
    <property type="molecule type" value="Genomic_DNA"/>
</dbReference>
<proteinExistence type="inferred from homology"/>
<dbReference type="PROSITE" id="PS00122">
    <property type="entry name" value="CARBOXYLESTERASE_B_1"/>
    <property type="match status" value="1"/>
</dbReference>